<feature type="transmembrane region" description="Helical" evidence="9">
    <location>
        <begin position="308"/>
        <end position="329"/>
    </location>
</feature>
<proteinExistence type="inferred from homology"/>
<dbReference type="Pfam" id="PF01235">
    <property type="entry name" value="Na_Ala_symp"/>
    <property type="match status" value="1"/>
</dbReference>
<dbReference type="InterPro" id="IPR001463">
    <property type="entry name" value="Na/Ala_symport"/>
</dbReference>
<dbReference type="EMBL" id="JAUSTO010000007">
    <property type="protein sequence ID" value="MDQ0152638.1"/>
    <property type="molecule type" value="Genomic_DNA"/>
</dbReference>
<evidence type="ECO:0000313" key="10">
    <source>
        <dbReference type="EMBL" id="MDQ0152638.1"/>
    </source>
</evidence>
<dbReference type="PANTHER" id="PTHR30330">
    <property type="entry name" value="AGSS FAMILY TRANSPORTER, SODIUM-ALANINE"/>
    <property type="match status" value="1"/>
</dbReference>
<organism evidence="10 11">
    <name type="scientific">Moryella indoligenes</name>
    <dbReference type="NCBI Taxonomy" id="371674"/>
    <lineage>
        <taxon>Bacteria</taxon>
        <taxon>Bacillati</taxon>
        <taxon>Bacillota</taxon>
        <taxon>Clostridia</taxon>
        <taxon>Lachnospirales</taxon>
        <taxon>Lachnospiraceae</taxon>
        <taxon>Moryella</taxon>
    </lineage>
</organism>
<comment type="subcellular location">
    <subcellularLocation>
        <location evidence="1 9">Cell membrane</location>
        <topology evidence="1 9">Multi-pass membrane protein</topology>
    </subcellularLocation>
</comment>
<keyword evidence="8 9" id="KW-0472">Membrane</keyword>
<evidence type="ECO:0000256" key="2">
    <source>
        <dbReference type="ARBA" id="ARBA00009261"/>
    </source>
</evidence>
<dbReference type="Gene3D" id="1.20.1740.10">
    <property type="entry name" value="Amino acid/polyamine transporter I"/>
    <property type="match status" value="1"/>
</dbReference>
<gene>
    <name evidence="10" type="ORF">J2S20_001332</name>
</gene>
<sequence length="454" mass="48467">MEMLSRIVSFINGILWDRNLLLFLLVGTGIFYSFRTRFVQIRLFRRAWKRVFSGFSLNGDRADKDGMSSFQALTTAIAAQVGTGNIAGCATALFSGGPGAIFWMWISAFFGMATIYGEAVLAQKTRTRDASGHISGGPVHYIHAAFRGPFGSFLGAFFSIAIILALGFMGNMVQSNSISEAFYEAFGIPKVAVGVLCAFIAGFIFIGGISRIAAFTEKIVPVMALLYLIGGVTVLFINYRNLPSAIASIFICAFRPEAVYGAASGLTVKAAVRFGVARGLFSNEAGMGSTPHAHAMAKVEKPGDQGETAMIGVFIDTFVVLNMTALVILSSGVLEPVSGGRTGTVLAQAAFSTGLGKLGSGFVAICLLFFAFSTIISWYFFGEANVKVLFGQGAVKLYAVIVVICILIGSMLKVNLVWDMSDMFNGLMVIPNLLAVLALHRMVAKSAFDQDEAN</sequence>
<dbReference type="PRINTS" id="PR00175">
    <property type="entry name" value="NAALASMPORT"/>
</dbReference>
<evidence type="ECO:0000256" key="5">
    <source>
        <dbReference type="ARBA" id="ARBA00022692"/>
    </source>
</evidence>
<evidence type="ECO:0000256" key="3">
    <source>
        <dbReference type="ARBA" id="ARBA00022448"/>
    </source>
</evidence>
<dbReference type="PROSITE" id="PS00873">
    <property type="entry name" value="NA_ALANINE_SYMP"/>
    <property type="match status" value="1"/>
</dbReference>
<evidence type="ECO:0000256" key="8">
    <source>
        <dbReference type="ARBA" id="ARBA00023136"/>
    </source>
</evidence>
<accession>A0AAE3VAE4</accession>
<dbReference type="NCBIfam" id="TIGR00835">
    <property type="entry name" value="agcS"/>
    <property type="match status" value="1"/>
</dbReference>
<evidence type="ECO:0000256" key="9">
    <source>
        <dbReference type="RuleBase" id="RU363064"/>
    </source>
</evidence>
<feature type="transmembrane region" description="Helical" evidence="9">
    <location>
        <begin position="188"/>
        <end position="207"/>
    </location>
</feature>
<keyword evidence="4 9" id="KW-1003">Cell membrane</keyword>
<feature type="transmembrane region" description="Helical" evidence="9">
    <location>
        <begin position="219"/>
        <end position="239"/>
    </location>
</feature>
<reference evidence="10" key="1">
    <citation type="submission" date="2023-07" db="EMBL/GenBank/DDBJ databases">
        <title>Genomic Encyclopedia of Type Strains, Phase IV (KMG-IV): sequencing the most valuable type-strain genomes for metagenomic binning, comparative biology and taxonomic classification.</title>
        <authorList>
            <person name="Goeker M."/>
        </authorList>
    </citation>
    <scope>NUCLEOTIDE SEQUENCE</scope>
    <source>
        <strain evidence="10">DSM 19659</strain>
    </source>
</reference>
<feature type="transmembrane region" description="Helical" evidence="9">
    <location>
        <begin position="245"/>
        <end position="268"/>
    </location>
</feature>
<keyword evidence="11" id="KW-1185">Reference proteome</keyword>
<evidence type="ECO:0000256" key="4">
    <source>
        <dbReference type="ARBA" id="ARBA00022475"/>
    </source>
</evidence>
<evidence type="ECO:0000313" key="11">
    <source>
        <dbReference type="Proteomes" id="UP001241537"/>
    </source>
</evidence>
<comment type="caution">
    <text evidence="10">The sequence shown here is derived from an EMBL/GenBank/DDBJ whole genome shotgun (WGS) entry which is preliminary data.</text>
</comment>
<evidence type="ECO:0000256" key="7">
    <source>
        <dbReference type="ARBA" id="ARBA00022989"/>
    </source>
</evidence>
<comment type="similarity">
    <text evidence="2 9">Belongs to the alanine or glycine:cation symporter (AGCS) (TC 2.A.25) family.</text>
</comment>
<feature type="transmembrane region" description="Helical" evidence="9">
    <location>
        <begin position="100"/>
        <end position="121"/>
    </location>
</feature>
<feature type="transmembrane region" description="Helical" evidence="9">
    <location>
        <begin position="393"/>
        <end position="412"/>
    </location>
</feature>
<feature type="transmembrane region" description="Helical" evidence="9">
    <location>
        <begin position="150"/>
        <end position="168"/>
    </location>
</feature>
<dbReference type="PANTHER" id="PTHR30330:SF14">
    <property type="entry name" value="SODIUM_AMINO ACID (ALANINE) SYMPORTER"/>
    <property type="match status" value="1"/>
</dbReference>
<dbReference type="Proteomes" id="UP001241537">
    <property type="component" value="Unassembled WGS sequence"/>
</dbReference>
<keyword evidence="3 9" id="KW-0813">Transport</keyword>
<protein>
    <submittedName>
        <fullName evidence="10">AGCS family alanine or glycine:cation symporter</fullName>
    </submittedName>
</protein>
<dbReference type="GO" id="GO:0005283">
    <property type="term" value="F:amino acid:sodium symporter activity"/>
    <property type="evidence" value="ECO:0007669"/>
    <property type="project" value="InterPro"/>
</dbReference>
<feature type="transmembrane region" description="Helical" evidence="9">
    <location>
        <begin position="20"/>
        <end position="39"/>
    </location>
</feature>
<evidence type="ECO:0000256" key="6">
    <source>
        <dbReference type="ARBA" id="ARBA00022847"/>
    </source>
</evidence>
<keyword evidence="5 9" id="KW-0812">Transmembrane</keyword>
<dbReference type="AlphaFoldDB" id="A0AAE3VAE4"/>
<name>A0AAE3VAE4_9FIRM</name>
<feature type="transmembrane region" description="Helical" evidence="9">
    <location>
        <begin position="361"/>
        <end position="381"/>
    </location>
</feature>
<dbReference type="RefSeq" id="WP_106612230.1">
    <property type="nucleotide sequence ID" value="NZ_JAUSTO010000007.1"/>
</dbReference>
<evidence type="ECO:0000256" key="1">
    <source>
        <dbReference type="ARBA" id="ARBA00004651"/>
    </source>
</evidence>
<dbReference type="FunFam" id="1.20.1740.10:FF:000004">
    <property type="entry name" value="Sodium:alanine symporter family protein"/>
    <property type="match status" value="1"/>
</dbReference>
<keyword evidence="6 9" id="KW-0769">Symport</keyword>
<dbReference type="GO" id="GO:0005886">
    <property type="term" value="C:plasma membrane"/>
    <property type="evidence" value="ECO:0007669"/>
    <property type="project" value="UniProtKB-SubCell"/>
</dbReference>
<feature type="transmembrane region" description="Helical" evidence="9">
    <location>
        <begin position="70"/>
        <end position="94"/>
    </location>
</feature>
<keyword evidence="7 9" id="KW-1133">Transmembrane helix</keyword>
<feature type="transmembrane region" description="Helical" evidence="9">
    <location>
        <begin position="424"/>
        <end position="444"/>
    </location>
</feature>